<dbReference type="InterPro" id="IPR012677">
    <property type="entry name" value="Nucleotide-bd_a/b_plait_sf"/>
</dbReference>
<comment type="subunit">
    <text evidence="6">Part of the 50S ribosomal subunit. Contacts protein L29, and trigger factor when it is bound to the ribosome.</text>
</comment>
<dbReference type="InterPro" id="IPR013025">
    <property type="entry name" value="Ribosomal_uL23-like"/>
</dbReference>
<evidence type="ECO:0000256" key="4">
    <source>
        <dbReference type="ARBA" id="ARBA00022980"/>
    </source>
</evidence>
<sequence>MKDPREVIIRPVITEHSYDMMSKNTYTFEVAKDANKVEIRQAIEAIFDVKVVRVNTMNVKPKPKRVRYQQGYTRSWKKAMVTLAEGQTIELFG</sequence>
<reference evidence="8" key="1">
    <citation type="submission" date="2018-05" db="EMBL/GenBank/DDBJ databases">
        <title>Genome Sequencing of selected type strains of the family Eggerthellaceae.</title>
        <authorList>
            <person name="Danylec N."/>
            <person name="Stoll D.A."/>
            <person name="Doetsch A."/>
            <person name="Huch M."/>
        </authorList>
    </citation>
    <scope>NUCLEOTIDE SEQUENCE [LARGE SCALE GENOMIC DNA]</scope>
    <source>
        <strain evidence="8">DSM 17537</strain>
    </source>
</reference>
<dbReference type="GO" id="GO:0003735">
    <property type="term" value="F:structural constituent of ribosome"/>
    <property type="evidence" value="ECO:0007669"/>
    <property type="project" value="InterPro"/>
</dbReference>
<evidence type="ECO:0000313" key="7">
    <source>
        <dbReference type="EMBL" id="RNL20540.1"/>
    </source>
</evidence>
<keyword evidence="2 6" id="KW-0699">rRNA-binding</keyword>
<gene>
    <name evidence="6" type="primary">rplW</name>
    <name evidence="7" type="ORF">DMP07_02775</name>
</gene>
<dbReference type="SUPFAM" id="SSF54189">
    <property type="entry name" value="Ribosomal proteins S24e, L23 and L15e"/>
    <property type="match status" value="1"/>
</dbReference>
<dbReference type="NCBIfam" id="NF004366">
    <property type="entry name" value="PRK05738.3-2"/>
    <property type="match status" value="1"/>
</dbReference>
<dbReference type="InterPro" id="IPR012678">
    <property type="entry name" value="Ribosomal_uL23/eL15/eS24_sf"/>
</dbReference>
<dbReference type="GO" id="GO:0019843">
    <property type="term" value="F:rRNA binding"/>
    <property type="evidence" value="ECO:0007669"/>
    <property type="project" value="UniProtKB-UniRule"/>
</dbReference>
<dbReference type="PANTHER" id="PTHR11620">
    <property type="entry name" value="60S RIBOSOMAL PROTEIN L23A"/>
    <property type="match status" value="1"/>
</dbReference>
<dbReference type="Gene3D" id="3.30.70.330">
    <property type="match status" value="1"/>
</dbReference>
<dbReference type="Pfam" id="PF00276">
    <property type="entry name" value="Ribosomal_L23"/>
    <property type="match status" value="1"/>
</dbReference>
<evidence type="ECO:0000256" key="5">
    <source>
        <dbReference type="ARBA" id="ARBA00023274"/>
    </source>
</evidence>
<dbReference type="RefSeq" id="WP_123197647.1">
    <property type="nucleotide sequence ID" value="NZ_QICB01000002.1"/>
</dbReference>
<evidence type="ECO:0000256" key="6">
    <source>
        <dbReference type="HAMAP-Rule" id="MF_01369"/>
    </source>
</evidence>
<evidence type="ECO:0000256" key="2">
    <source>
        <dbReference type="ARBA" id="ARBA00022730"/>
    </source>
</evidence>
<accession>A0A3N0AGF8</accession>
<dbReference type="GO" id="GO:1990904">
    <property type="term" value="C:ribonucleoprotein complex"/>
    <property type="evidence" value="ECO:0007669"/>
    <property type="project" value="UniProtKB-KW"/>
</dbReference>
<comment type="function">
    <text evidence="6">One of the early assembly proteins it binds 23S rRNA. One of the proteins that surrounds the polypeptide exit tunnel on the outside of the ribosome. Forms the main docking site for trigger factor binding to the ribosome.</text>
</comment>
<evidence type="ECO:0000313" key="8">
    <source>
        <dbReference type="Proteomes" id="UP000267368"/>
    </source>
</evidence>
<dbReference type="GO" id="GO:0005840">
    <property type="term" value="C:ribosome"/>
    <property type="evidence" value="ECO:0007669"/>
    <property type="project" value="UniProtKB-KW"/>
</dbReference>
<keyword evidence="3 6" id="KW-0694">RNA-binding</keyword>
<evidence type="ECO:0000256" key="3">
    <source>
        <dbReference type="ARBA" id="ARBA00022884"/>
    </source>
</evidence>
<evidence type="ECO:0000256" key="1">
    <source>
        <dbReference type="ARBA" id="ARBA00006700"/>
    </source>
</evidence>
<dbReference type="EMBL" id="QICB01000002">
    <property type="protein sequence ID" value="RNL20540.1"/>
    <property type="molecule type" value="Genomic_DNA"/>
</dbReference>
<name>A0A3N0AGF8_9ACTN</name>
<dbReference type="NCBIfam" id="NF004363">
    <property type="entry name" value="PRK05738.2-4"/>
    <property type="match status" value="1"/>
</dbReference>
<comment type="similarity">
    <text evidence="1 6">Belongs to the universal ribosomal protein uL23 family.</text>
</comment>
<dbReference type="OrthoDB" id="9793353at2"/>
<keyword evidence="4 6" id="KW-0689">Ribosomal protein</keyword>
<comment type="caution">
    <text evidence="7">The sequence shown here is derived from an EMBL/GenBank/DDBJ whole genome shotgun (WGS) entry which is preliminary data.</text>
</comment>
<protein>
    <recommendedName>
        <fullName evidence="6">Large ribosomal subunit protein uL23</fullName>
    </recommendedName>
</protein>
<dbReference type="HAMAP" id="MF_01369_B">
    <property type="entry name" value="Ribosomal_uL23_B"/>
    <property type="match status" value="1"/>
</dbReference>
<proteinExistence type="inferred from homology"/>
<keyword evidence="8" id="KW-1185">Reference proteome</keyword>
<dbReference type="GO" id="GO:0006412">
    <property type="term" value="P:translation"/>
    <property type="evidence" value="ECO:0007669"/>
    <property type="project" value="UniProtKB-UniRule"/>
</dbReference>
<dbReference type="FunFam" id="3.30.70.330:FF:000001">
    <property type="entry name" value="50S ribosomal protein L23"/>
    <property type="match status" value="1"/>
</dbReference>
<organism evidence="7 8">
    <name type="scientific">Slackia faecicanis</name>
    <dbReference type="NCBI Taxonomy" id="255723"/>
    <lineage>
        <taxon>Bacteria</taxon>
        <taxon>Bacillati</taxon>
        <taxon>Actinomycetota</taxon>
        <taxon>Coriobacteriia</taxon>
        <taxon>Eggerthellales</taxon>
        <taxon>Eggerthellaceae</taxon>
        <taxon>Slackia</taxon>
    </lineage>
</organism>
<keyword evidence="5 6" id="KW-0687">Ribonucleoprotein</keyword>
<dbReference type="Proteomes" id="UP000267368">
    <property type="component" value="Unassembled WGS sequence"/>
</dbReference>
<dbReference type="AlphaFoldDB" id="A0A3N0AGF8"/>